<dbReference type="InterPro" id="IPR032710">
    <property type="entry name" value="NTF2-like_dom_sf"/>
</dbReference>
<sequence length="116" mass="13753">MGRSETIRRYYELVDAADYEAMFRIFCDDLIYERAGTEPIEGIVEFRHFYLADRKIRSGRHSLDVLIENGDWVAARGVFTGQLRTGEAVTTRWADFHQFRGEKIWRRYTYFADQSV</sequence>
<proteinExistence type="predicted"/>
<dbReference type="SUPFAM" id="SSF54427">
    <property type="entry name" value="NTF2-like"/>
    <property type="match status" value="1"/>
</dbReference>
<dbReference type="Gene3D" id="3.10.450.50">
    <property type="match status" value="1"/>
</dbReference>
<dbReference type="EMBL" id="KP715145">
    <property type="protein sequence ID" value="AJV88380.1"/>
    <property type="molecule type" value="Genomic_DNA"/>
</dbReference>
<protein>
    <submittedName>
        <fullName evidence="2">MfnH</fullName>
    </submittedName>
</protein>
<accession>A0A0D4WTK6</accession>
<reference evidence="2" key="1">
    <citation type="journal article" date="2015" name="Org. Lett.">
        <title>Biosynthesis of the Anti-infective Marformycins Featuring Pre-NRPS Assembly Line N-Formylation and O-Methylation and Post-Assembly Line C-Hydroxylation Chemistries.</title>
        <authorList>
            <person name="Liu J."/>
            <person name="Wang B."/>
            <person name="Li H."/>
            <person name="Xie Y."/>
            <person name="Li Q."/>
            <person name="Qin X."/>
            <person name="Zhang X."/>
            <person name="Ju J."/>
        </authorList>
    </citation>
    <scope>NUCLEOTIDE SEQUENCE</scope>
    <source>
        <strain evidence="2">SCSIO 10141</strain>
    </source>
</reference>
<dbReference type="Pfam" id="PF12680">
    <property type="entry name" value="SnoaL_2"/>
    <property type="match status" value="1"/>
</dbReference>
<evidence type="ECO:0000313" key="2">
    <source>
        <dbReference type="EMBL" id="AJV88380.1"/>
    </source>
</evidence>
<name>A0A0D4WTK6_9ACTN</name>
<dbReference type="AlphaFoldDB" id="A0A0D4WTK6"/>
<feature type="domain" description="SnoaL-like" evidence="1">
    <location>
        <begin position="7"/>
        <end position="106"/>
    </location>
</feature>
<dbReference type="InterPro" id="IPR037401">
    <property type="entry name" value="SnoaL-like"/>
</dbReference>
<evidence type="ECO:0000259" key="1">
    <source>
        <dbReference type="Pfam" id="PF12680"/>
    </source>
</evidence>
<organism evidence="2">
    <name type="scientific">Streptomyces drozdowiczii</name>
    <dbReference type="NCBI Taxonomy" id="202862"/>
    <lineage>
        <taxon>Bacteria</taxon>
        <taxon>Bacillati</taxon>
        <taxon>Actinomycetota</taxon>
        <taxon>Actinomycetes</taxon>
        <taxon>Kitasatosporales</taxon>
        <taxon>Streptomycetaceae</taxon>
        <taxon>Streptomyces</taxon>
    </lineage>
</organism>